<accession>A0AB35L7B7</accession>
<dbReference type="GO" id="GO:0005737">
    <property type="term" value="C:cytoplasm"/>
    <property type="evidence" value="ECO:0007669"/>
    <property type="project" value="UniProtKB-SubCell"/>
</dbReference>
<evidence type="ECO:0000256" key="5">
    <source>
        <dbReference type="HAMAP-Rule" id="MF_00560"/>
    </source>
</evidence>
<dbReference type="RefSeq" id="WP_164528750.1">
    <property type="nucleotide sequence ID" value="NZ_CP086257.1"/>
</dbReference>
<dbReference type="NCBIfam" id="NF002463">
    <property type="entry name" value="PRK01683.1"/>
    <property type="match status" value="1"/>
</dbReference>
<evidence type="ECO:0000256" key="2">
    <source>
        <dbReference type="ARBA" id="ARBA00022603"/>
    </source>
</evidence>
<evidence type="ECO:0000259" key="6">
    <source>
        <dbReference type="Pfam" id="PF13847"/>
    </source>
</evidence>
<comment type="subcellular location">
    <subcellularLocation>
        <location evidence="5">Cytoplasm</location>
    </subcellularLocation>
</comment>
<feature type="domain" description="Methyltransferase" evidence="6">
    <location>
        <begin position="33"/>
        <end position="149"/>
    </location>
</feature>
<dbReference type="CDD" id="cd02440">
    <property type="entry name" value="AdoMet_MTases"/>
    <property type="match status" value="1"/>
</dbReference>
<proteinExistence type="inferred from homology"/>
<dbReference type="InterPro" id="IPR023149">
    <property type="entry name" value="Trans_acon_MeTrfase_C"/>
</dbReference>
<dbReference type="Gene3D" id="1.10.150.290">
    <property type="entry name" value="S-adenosyl-L-methionine-dependent methyltransferases"/>
    <property type="match status" value="1"/>
</dbReference>
<keyword evidence="3 5" id="KW-0808">Transferase</keyword>
<evidence type="ECO:0000256" key="4">
    <source>
        <dbReference type="ARBA" id="ARBA00022691"/>
    </source>
</evidence>
<dbReference type="InterPro" id="IPR023506">
    <property type="entry name" value="Trans-aconitate_MeTrfase"/>
</dbReference>
<dbReference type="GO" id="GO:0032259">
    <property type="term" value="P:methylation"/>
    <property type="evidence" value="ECO:0007669"/>
    <property type="project" value="UniProtKB-KW"/>
</dbReference>
<comment type="caution">
    <text evidence="7">The sequence shown here is derived from an EMBL/GenBank/DDBJ whole genome shotgun (WGS) entry which is preliminary data.</text>
</comment>
<dbReference type="HAMAP" id="MF_00560">
    <property type="entry name" value="Tran_acon_Me_trans"/>
    <property type="match status" value="1"/>
</dbReference>
<dbReference type="Proteomes" id="UP001162044">
    <property type="component" value="Unassembled WGS sequence"/>
</dbReference>
<evidence type="ECO:0000313" key="7">
    <source>
        <dbReference type="EMBL" id="MDH2304647.1"/>
    </source>
</evidence>
<dbReference type="InterPro" id="IPR025714">
    <property type="entry name" value="Methyltranfer_dom"/>
</dbReference>
<dbReference type="Pfam" id="PF13847">
    <property type="entry name" value="Methyltransf_31"/>
    <property type="match status" value="1"/>
</dbReference>
<name>A0AB35L7B7_PRORE</name>
<reference evidence="7" key="1">
    <citation type="submission" date="2023-04" db="EMBL/GenBank/DDBJ databases">
        <authorList>
            <person name="Li W."/>
        </authorList>
    </citation>
    <scope>NUCLEOTIDE SEQUENCE</scope>
    <source>
        <strain evidence="7">QITACRE101</strain>
    </source>
</reference>
<keyword evidence="2 5" id="KW-0489">Methyltransferase</keyword>
<evidence type="ECO:0000313" key="8">
    <source>
        <dbReference type="Proteomes" id="UP001162044"/>
    </source>
</evidence>
<gene>
    <name evidence="5 7" type="primary">tam</name>
    <name evidence="7" type="ORF">QDQ51_04330</name>
</gene>
<dbReference type="PANTHER" id="PTHR43861">
    <property type="entry name" value="TRANS-ACONITATE 2-METHYLTRANSFERASE-RELATED"/>
    <property type="match status" value="1"/>
</dbReference>
<organism evidence="7 8">
    <name type="scientific">Providencia rettgeri</name>
    <dbReference type="NCBI Taxonomy" id="587"/>
    <lineage>
        <taxon>Bacteria</taxon>
        <taxon>Pseudomonadati</taxon>
        <taxon>Pseudomonadota</taxon>
        <taxon>Gammaproteobacteria</taxon>
        <taxon>Enterobacterales</taxon>
        <taxon>Morganellaceae</taxon>
        <taxon>Providencia</taxon>
    </lineage>
</organism>
<dbReference type="InterPro" id="IPR029063">
    <property type="entry name" value="SAM-dependent_MTases_sf"/>
</dbReference>
<dbReference type="EMBL" id="JARVQW010000001">
    <property type="protein sequence ID" value="MDH2304647.1"/>
    <property type="molecule type" value="Genomic_DNA"/>
</dbReference>
<comment type="function">
    <text evidence="5">Catalyzes the S-adenosylmethionine monomethyl esterification of trans-aconitate.</text>
</comment>
<dbReference type="AlphaFoldDB" id="A0AB35L7B7"/>
<dbReference type="SUPFAM" id="SSF53335">
    <property type="entry name" value="S-adenosyl-L-methionine-dependent methyltransferases"/>
    <property type="match status" value="1"/>
</dbReference>
<dbReference type="GO" id="GO:0030798">
    <property type="term" value="F:trans-aconitate 2-methyltransferase activity"/>
    <property type="evidence" value="ECO:0007669"/>
    <property type="project" value="UniProtKB-UniRule"/>
</dbReference>
<keyword evidence="4 5" id="KW-0949">S-adenosyl-L-methionine</keyword>
<keyword evidence="1 5" id="KW-0963">Cytoplasm</keyword>
<evidence type="ECO:0000256" key="1">
    <source>
        <dbReference type="ARBA" id="ARBA00022490"/>
    </source>
</evidence>
<evidence type="ECO:0000256" key="3">
    <source>
        <dbReference type="ARBA" id="ARBA00022679"/>
    </source>
</evidence>
<comment type="similarity">
    <text evidence="5">Belongs to the methyltransferase superfamily. Tam family.</text>
</comment>
<protein>
    <recommendedName>
        <fullName evidence="5">Trans-aconitate 2-methyltransferase</fullName>
        <ecNumber evidence="5">2.1.1.144</ecNumber>
    </recommendedName>
</protein>
<comment type="catalytic activity">
    <reaction evidence="5">
        <text>trans-aconitate + S-adenosyl-L-methionine = (E)-3-(methoxycarbonyl)pent-2-enedioate + S-adenosyl-L-homocysteine</text>
        <dbReference type="Rhea" id="RHEA:14969"/>
        <dbReference type="ChEBI" id="CHEBI:15708"/>
        <dbReference type="ChEBI" id="CHEBI:57470"/>
        <dbReference type="ChEBI" id="CHEBI:57856"/>
        <dbReference type="ChEBI" id="CHEBI:59789"/>
        <dbReference type="EC" id="2.1.1.144"/>
    </reaction>
</comment>
<sequence length="252" mass="28938">MQDWNPDLYLQFKQERTRPSYDLIRHIHADNVCNLTDLGCGPGNSTQILREMYPLARIIGVDNSPAMLVEAKKNLPDCQFIDANIETWVPEIKQDLIFANASLQWLPDHNLLFPHLVDQLKSNGILAIQMPNNWNEPTHALMRKVASEQAISAVNRTALLSIAEYYDLLSAAHCSVDIWQTTYYHVMPSIDSIIDWLSATGLRPYVENLDKKQTEQFLARYHELLTEAYPAQDNGYVLMPFPRLFIIARKLN</sequence>
<reference evidence="7" key="2">
    <citation type="submission" date="2023-10" db="EMBL/GenBank/DDBJ databases">
        <title>Analysis of Resistance Genes of Carbapenem-resistant Providencia rettgeri.</title>
        <authorList>
            <person name="Liu M."/>
        </authorList>
    </citation>
    <scope>NUCLEOTIDE SEQUENCE</scope>
    <source>
        <strain evidence="7">QITACRE101</strain>
    </source>
</reference>
<dbReference type="EC" id="2.1.1.144" evidence="5"/>
<dbReference type="Gene3D" id="3.40.50.150">
    <property type="entry name" value="Vaccinia Virus protein VP39"/>
    <property type="match status" value="1"/>
</dbReference>
<dbReference type="PANTHER" id="PTHR43861:SF1">
    <property type="entry name" value="TRANS-ACONITATE 2-METHYLTRANSFERASE"/>
    <property type="match status" value="1"/>
</dbReference>